<reference evidence="2" key="1">
    <citation type="submission" date="2023-04" db="EMBL/GenBank/DDBJ databases">
        <title>Black Yeasts Isolated from many extreme environments.</title>
        <authorList>
            <person name="Coleine C."/>
            <person name="Stajich J.E."/>
            <person name="Selbmann L."/>
        </authorList>
    </citation>
    <scope>NUCLEOTIDE SEQUENCE</scope>
    <source>
        <strain evidence="2">CCFEE 5312</strain>
    </source>
</reference>
<accession>A0AAJ0D9L2</accession>
<comment type="caution">
    <text evidence="2">The sequence shown here is derived from an EMBL/GenBank/DDBJ whole genome shotgun (WGS) entry which is preliminary data.</text>
</comment>
<dbReference type="PANTHER" id="PTHR42060:SF1">
    <property type="entry name" value="NHL REPEAT-CONTAINING PROTEIN"/>
    <property type="match status" value="1"/>
</dbReference>
<dbReference type="Proteomes" id="UP001271007">
    <property type="component" value="Unassembled WGS sequence"/>
</dbReference>
<dbReference type="InterPro" id="IPR011042">
    <property type="entry name" value="6-blade_b-propeller_TolB-like"/>
</dbReference>
<name>A0AAJ0D9L2_9PEZI</name>
<dbReference type="EMBL" id="JAWDJX010000157">
    <property type="protein sequence ID" value="KAK3045749.1"/>
    <property type="molecule type" value="Genomic_DNA"/>
</dbReference>
<keyword evidence="3" id="KW-1185">Reference proteome</keyword>
<proteinExistence type="predicted"/>
<feature type="signal peptide" evidence="1">
    <location>
        <begin position="1"/>
        <end position="24"/>
    </location>
</feature>
<evidence type="ECO:0000313" key="3">
    <source>
        <dbReference type="Proteomes" id="UP001271007"/>
    </source>
</evidence>
<sequence length="305" mass="31532">MRLIQSNRLAAALFGLGVAILASAQDTYHVVYQYPNSPYTALENLAVRSNGQILLSTTSAPTTQLLDPSAASPKPVLLYTYPGATSALGIAQPQTDLFAIVVGNYSGFAGVKGSFSIWTLDLRGGLPGKAQKVTSIPEAEALNGASIVTGNPSLILVADSALGAIFRVNIITGQYVEIEQNSLLTPTGSIPLGINGVRLFGKIPFNTQGTAMGNPTVITHALSSSLTYDDFALDSSGNAYVTNHPQELTRITPAGVQTVIVNSTAFDQPTSAAFGTTSGLTCTLYVVTSGTSTTISGAVLAVQAC</sequence>
<feature type="chain" id="PRO_5042529878" description="SMP-30/Gluconolactonase/LRE-like region domain-containing protein" evidence="1">
    <location>
        <begin position="25"/>
        <end position="305"/>
    </location>
</feature>
<dbReference type="AlphaFoldDB" id="A0AAJ0D9L2"/>
<dbReference type="SUPFAM" id="SSF63829">
    <property type="entry name" value="Calcium-dependent phosphotriesterase"/>
    <property type="match status" value="1"/>
</dbReference>
<evidence type="ECO:0000256" key="1">
    <source>
        <dbReference type="SAM" id="SignalP"/>
    </source>
</evidence>
<dbReference type="Gene3D" id="2.120.10.30">
    <property type="entry name" value="TolB, C-terminal domain"/>
    <property type="match status" value="1"/>
</dbReference>
<protein>
    <recommendedName>
        <fullName evidence="4">SMP-30/Gluconolactonase/LRE-like region domain-containing protein</fullName>
    </recommendedName>
</protein>
<dbReference type="InterPro" id="IPR052998">
    <property type="entry name" value="Hetero-Diels-Alderase-like"/>
</dbReference>
<dbReference type="PANTHER" id="PTHR42060">
    <property type="entry name" value="NHL REPEAT-CONTAINING PROTEIN-RELATED"/>
    <property type="match status" value="1"/>
</dbReference>
<organism evidence="2 3">
    <name type="scientific">Extremus antarcticus</name>
    <dbReference type="NCBI Taxonomy" id="702011"/>
    <lineage>
        <taxon>Eukaryota</taxon>
        <taxon>Fungi</taxon>
        <taxon>Dikarya</taxon>
        <taxon>Ascomycota</taxon>
        <taxon>Pezizomycotina</taxon>
        <taxon>Dothideomycetes</taxon>
        <taxon>Dothideomycetidae</taxon>
        <taxon>Mycosphaerellales</taxon>
        <taxon>Extremaceae</taxon>
        <taxon>Extremus</taxon>
    </lineage>
</organism>
<evidence type="ECO:0000313" key="2">
    <source>
        <dbReference type="EMBL" id="KAK3045749.1"/>
    </source>
</evidence>
<keyword evidence="1" id="KW-0732">Signal</keyword>
<gene>
    <name evidence="2" type="ORF">LTR09_012707</name>
</gene>
<evidence type="ECO:0008006" key="4">
    <source>
        <dbReference type="Google" id="ProtNLM"/>
    </source>
</evidence>